<dbReference type="Pfam" id="PF10017">
    <property type="entry name" value="Methyltransf_33"/>
    <property type="match status" value="1"/>
</dbReference>
<dbReference type="EMBL" id="JACHVT010000003">
    <property type="protein sequence ID" value="MBB2986401.1"/>
    <property type="molecule type" value="Genomic_DNA"/>
</dbReference>
<keyword evidence="2" id="KW-0808">Transferase</keyword>
<keyword evidence="2" id="KW-0489">Methyltransferase</keyword>
<dbReference type="InterPro" id="IPR019257">
    <property type="entry name" value="MeTrfase_dom"/>
</dbReference>
<dbReference type="GO" id="GO:0008168">
    <property type="term" value="F:methyltransferase activity"/>
    <property type="evidence" value="ECO:0007669"/>
    <property type="project" value="UniProtKB-KW"/>
</dbReference>
<proteinExistence type="predicted"/>
<dbReference type="Proteomes" id="UP000590811">
    <property type="component" value="Unassembled WGS sequence"/>
</dbReference>
<sequence>MTAAFVTNVLHVVNRELGADFDVDAFSYVPFWDPHEQRMDLRLRAELAAAGFAVDRIFTDPDDDFALTLARREG</sequence>
<feature type="domain" description="Histidine-specific methyltransferase SAM-dependent" evidence="1">
    <location>
        <begin position="1"/>
        <end position="46"/>
    </location>
</feature>
<evidence type="ECO:0000313" key="2">
    <source>
        <dbReference type="EMBL" id="MBB2986401.1"/>
    </source>
</evidence>
<dbReference type="GO" id="GO:0032259">
    <property type="term" value="P:methylation"/>
    <property type="evidence" value="ECO:0007669"/>
    <property type="project" value="UniProtKB-KW"/>
</dbReference>
<evidence type="ECO:0000259" key="1">
    <source>
        <dbReference type="Pfam" id="PF10017"/>
    </source>
</evidence>
<comment type="caution">
    <text evidence="2">The sequence shown here is derived from an EMBL/GenBank/DDBJ whole genome shotgun (WGS) entry which is preliminary data.</text>
</comment>
<protein>
    <submittedName>
        <fullName evidence="2">Putative SAM-dependent methyltransferase</fullName>
    </submittedName>
</protein>
<accession>A0A839Q189</accession>
<evidence type="ECO:0000313" key="3">
    <source>
        <dbReference type="Proteomes" id="UP000590811"/>
    </source>
</evidence>
<reference evidence="2 3" key="1">
    <citation type="submission" date="2020-08" db="EMBL/GenBank/DDBJ databases">
        <title>Genomic Encyclopedia of Type Strains, Phase IV (KMG-V): Genome sequencing to study the core and pangenomes of soil and plant-associated prokaryotes.</title>
        <authorList>
            <person name="Whitman W."/>
        </authorList>
    </citation>
    <scope>NUCLEOTIDE SEQUENCE [LARGE SCALE GENOMIC DNA]</scope>
    <source>
        <strain evidence="2 3">B3ACCR2</strain>
    </source>
</reference>
<dbReference type="AlphaFoldDB" id="A0A839Q189"/>
<name>A0A839Q189_9MICO</name>
<gene>
    <name evidence="2" type="ORF">FHW14_001555</name>
</gene>
<organism evidence="2 3">
    <name type="scientific">Terracoccus luteus</name>
    <dbReference type="NCBI Taxonomy" id="53356"/>
    <lineage>
        <taxon>Bacteria</taxon>
        <taxon>Bacillati</taxon>
        <taxon>Actinomycetota</taxon>
        <taxon>Actinomycetes</taxon>
        <taxon>Micrococcales</taxon>
        <taxon>Intrasporangiaceae</taxon>
        <taxon>Terracoccus</taxon>
    </lineage>
</organism>